<dbReference type="Pfam" id="PF08241">
    <property type="entry name" value="Methyltransf_11"/>
    <property type="match status" value="1"/>
</dbReference>
<dbReference type="AlphaFoldDB" id="A0A3N9UCD6"/>
<gene>
    <name evidence="6" type="ORF">EBB45_13710</name>
</gene>
<organism evidence="6 7">
    <name type="scientific">Lysinibacillus composti</name>
    <dbReference type="NCBI Taxonomy" id="720633"/>
    <lineage>
        <taxon>Bacteria</taxon>
        <taxon>Bacillati</taxon>
        <taxon>Bacillota</taxon>
        <taxon>Bacilli</taxon>
        <taxon>Bacillales</taxon>
        <taxon>Bacillaceae</taxon>
        <taxon>Lysinibacillus</taxon>
    </lineage>
</organism>
<keyword evidence="2 6" id="KW-0489">Methyltransferase</keyword>
<evidence type="ECO:0000256" key="2">
    <source>
        <dbReference type="ARBA" id="ARBA00022603"/>
    </source>
</evidence>
<evidence type="ECO:0000313" key="6">
    <source>
        <dbReference type="EMBL" id="RQW73997.1"/>
    </source>
</evidence>
<feature type="domain" description="Methyltransferase type 11" evidence="5">
    <location>
        <begin position="49"/>
        <end position="143"/>
    </location>
</feature>
<dbReference type="PANTHER" id="PTHR44307:SF2">
    <property type="entry name" value="PHOSPHOETHANOLAMINE METHYLTRANSFERASE ISOFORM X1"/>
    <property type="match status" value="1"/>
</dbReference>
<dbReference type="InterPro" id="IPR029063">
    <property type="entry name" value="SAM-dependent_MTases_sf"/>
</dbReference>
<dbReference type="Gene3D" id="3.40.50.150">
    <property type="entry name" value="Vaccinia Virus protein VP39"/>
    <property type="match status" value="1"/>
</dbReference>
<proteinExistence type="predicted"/>
<evidence type="ECO:0000256" key="1">
    <source>
        <dbReference type="ARBA" id="ARBA00005189"/>
    </source>
</evidence>
<dbReference type="PANTHER" id="PTHR44307">
    <property type="entry name" value="PHOSPHOETHANOLAMINE METHYLTRANSFERASE"/>
    <property type="match status" value="1"/>
</dbReference>
<evidence type="ECO:0000256" key="3">
    <source>
        <dbReference type="ARBA" id="ARBA00022679"/>
    </source>
</evidence>
<dbReference type="Proteomes" id="UP000274033">
    <property type="component" value="Unassembled WGS sequence"/>
</dbReference>
<comment type="pathway">
    <text evidence="1">Lipid metabolism.</text>
</comment>
<dbReference type="GO" id="GO:0032259">
    <property type="term" value="P:methylation"/>
    <property type="evidence" value="ECO:0007669"/>
    <property type="project" value="UniProtKB-KW"/>
</dbReference>
<accession>A0A3N9UCD6</accession>
<evidence type="ECO:0000259" key="5">
    <source>
        <dbReference type="Pfam" id="PF08241"/>
    </source>
</evidence>
<comment type="caution">
    <text evidence="6">The sequence shown here is derived from an EMBL/GenBank/DDBJ whole genome shotgun (WGS) entry which is preliminary data.</text>
</comment>
<dbReference type="EMBL" id="RRCT01000013">
    <property type="protein sequence ID" value="RQW73997.1"/>
    <property type="molecule type" value="Genomic_DNA"/>
</dbReference>
<dbReference type="SUPFAM" id="SSF53335">
    <property type="entry name" value="S-adenosyl-L-methionine-dependent methyltransferases"/>
    <property type="match status" value="1"/>
</dbReference>
<dbReference type="OrthoDB" id="43862at2"/>
<dbReference type="InterPro" id="IPR013216">
    <property type="entry name" value="Methyltransf_11"/>
</dbReference>
<dbReference type="GO" id="GO:0008757">
    <property type="term" value="F:S-adenosylmethionine-dependent methyltransferase activity"/>
    <property type="evidence" value="ECO:0007669"/>
    <property type="project" value="InterPro"/>
</dbReference>
<evidence type="ECO:0000313" key="7">
    <source>
        <dbReference type="Proteomes" id="UP000274033"/>
    </source>
</evidence>
<name>A0A3N9UCD6_9BACI</name>
<keyword evidence="7" id="KW-1185">Reference proteome</keyword>
<comment type="pathway">
    <text evidence="4">Phospholipid metabolism.</text>
</comment>
<protein>
    <submittedName>
        <fullName evidence="6">Class I SAM-dependent methyltransferase</fullName>
    </submittedName>
</protein>
<keyword evidence="3 6" id="KW-0808">Transferase</keyword>
<dbReference type="CDD" id="cd02440">
    <property type="entry name" value="AdoMet_MTases"/>
    <property type="match status" value="1"/>
</dbReference>
<evidence type="ECO:0000256" key="4">
    <source>
        <dbReference type="ARBA" id="ARBA00025707"/>
    </source>
</evidence>
<sequence>MNKKVVIIQNSKYLDFLSKLGIEGAHPGGINLTKEIFNRENINRTSHILDVGCGTGQTAAYLAHKYGAKVTGIDINPTMVEKAKRRMKKSHLSVNIIQGSVEKMPFPDHHFDFIVSESVLSFVNKPSALKEIYRVLKNGGRLIAIEQTITQSLKEKAVNEIKQFYGFPSLTKEEEWVALIKEAGFEEIRIEKSISIKSATNFNYSGEIEPDLYEILEKHYDLTFKYQEILGYRIYLCTKKI</sequence>
<reference evidence="6 7" key="1">
    <citation type="journal article" date="2013" name="J. Microbiol.">
        <title>Lysinibacillus chungkukjangi sp. nov., isolated from Chungkukjang, Korean fermented soybean food.</title>
        <authorList>
            <person name="Kim S.J."/>
            <person name="Jang Y.H."/>
            <person name="Hamada M."/>
            <person name="Ahn J.H."/>
            <person name="Weon H.Y."/>
            <person name="Suzuki K."/>
            <person name="Whang K.S."/>
            <person name="Kwon S.W."/>
        </authorList>
    </citation>
    <scope>NUCLEOTIDE SEQUENCE [LARGE SCALE GENOMIC DNA]</scope>
    <source>
        <strain evidence="6 7">MCCC 1A12701</strain>
    </source>
</reference>